<dbReference type="Gene3D" id="2.30.29.110">
    <property type="match status" value="1"/>
</dbReference>
<dbReference type="InterPro" id="IPR046985">
    <property type="entry name" value="IP5"/>
</dbReference>
<reference evidence="2 3" key="1">
    <citation type="journal article" date="2020" name="ISME J.">
        <title>Uncovering the hidden diversity of litter-decomposition mechanisms in mushroom-forming fungi.</title>
        <authorList>
            <person name="Floudas D."/>
            <person name="Bentzer J."/>
            <person name="Ahren D."/>
            <person name="Johansson T."/>
            <person name="Persson P."/>
            <person name="Tunlid A."/>
        </authorList>
    </citation>
    <scope>NUCLEOTIDE SEQUENCE [LARGE SCALE GENOMIC DNA]</scope>
    <source>
        <strain evidence="2 3">CBS 661.87</strain>
    </source>
</reference>
<protein>
    <recommendedName>
        <fullName evidence="1">Inositol polyphosphate-related phosphatase domain-containing protein</fullName>
    </recommendedName>
</protein>
<keyword evidence="3" id="KW-1185">Reference proteome</keyword>
<dbReference type="OrthoDB" id="7862313at2759"/>
<dbReference type="GO" id="GO:0004439">
    <property type="term" value="F:phosphatidylinositol-4,5-bisphosphate 5-phosphatase activity"/>
    <property type="evidence" value="ECO:0007669"/>
    <property type="project" value="TreeGrafter"/>
</dbReference>
<dbReference type="InterPro" id="IPR000300">
    <property type="entry name" value="IPPc"/>
</dbReference>
<dbReference type="Proteomes" id="UP000565441">
    <property type="component" value="Unassembled WGS sequence"/>
</dbReference>
<organism evidence="2 3">
    <name type="scientific">Tricholomella constricta</name>
    <dbReference type="NCBI Taxonomy" id="117010"/>
    <lineage>
        <taxon>Eukaryota</taxon>
        <taxon>Fungi</taxon>
        <taxon>Dikarya</taxon>
        <taxon>Basidiomycota</taxon>
        <taxon>Agaricomycotina</taxon>
        <taxon>Agaricomycetes</taxon>
        <taxon>Agaricomycetidae</taxon>
        <taxon>Agaricales</taxon>
        <taxon>Tricholomatineae</taxon>
        <taxon>Lyophyllaceae</taxon>
        <taxon>Tricholomella</taxon>
    </lineage>
</organism>
<dbReference type="SUPFAM" id="SSF56219">
    <property type="entry name" value="DNase I-like"/>
    <property type="match status" value="1"/>
</dbReference>
<dbReference type="Pfam" id="PF22669">
    <property type="entry name" value="Exo_endo_phos2"/>
    <property type="match status" value="1"/>
</dbReference>
<proteinExistence type="predicted"/>
<evidence type="ECO:0000313" key="2">
    <source>
        <dbReference type="EMBL" id="KAF5384263.1"/>
    </source>
</evidence>
<dbReference type="PANTHER" id="PTHR11200:SF300">
    <property type="entry name" value="TYPE II INOSITOL 1,4,5-TRISPHOSPHATE 5-PHOSPHATASE"/>
    <property type="match status" value="1"/>
</dbReference>
<name>A0A8H5M805_9AGAR</name>
<dbReference type="EMBL" id="JAACJP010000005">
    <property type="protein sequence ID" value="KAF5384263.1"/>
    <property type="molecule type" value="Genomic_DNA"/>
</dbReference>
<evidence type="ECO:0000313" key="3">
    <source>
        <dbReference type="Proteomes" id="UP000565441"/>
    </source>
</evidence>
<dbReference type="PANTHER" id="PTHR11200">
    <property type="entry name" value="INOSITOL 5-PHOSPHATASE"/>
    <property type="match status" value="1"/>
</dbReference>
<gene>
    <name evidence="2" type="ORF">D9615_003430</name>
</gene>
<accession>A0A8H5M805</accession>
<comment type="caution">
    <text evidence="2">The sequence shown here is derived from an EMBL/GenBank/DDBJ whole genome shotgun (WGS) entry which is preliminary data.</text>
</comment>
<sequence>MLEDAIRALLRSSENLKAVLETVIVRPSYEGSEPTTGVDNAKEKADVSGKRILAVVAHRDDRSGSEEGSVFVCTIRPTENDWSQELEIQHVLPITDDFSTTMAQTRSNTINLAPRSPAEQKTGFSLTIKPGQSSNLDFEHEPMTFRTSSVKELRVLLKECKGFKKIYDDPENITTLRSEARFHWLLPYISKRELPQTFGLVPQDLRLANQPLHTQLSPAAAGSPGDDVADYKLIRDEWIRIRARETSRRARRRLKVRLGTFNVNGKFPSQDLSGWIRSSVPASDVTVNISLPKETSSSSLGEITINPLGAHNAPINALSTGDNISGDSVPLSSPAPTDGQGVDELEYVDSDPDPDILALGFQELDLSTEALIYSTGTAREDAWCLAIFAALGEKGALYEKLSSKQLVGMLLVVIVKKALLPCFTSVDTTAAGAGIMGVMGNKGGTAVRIEFTPSACGASDISSPGSTILTFVNAHLAAFDEMFEKRNSDFQDLSKRMKFASEVLDVTGLTPLPITVYESDVLFWMTLTT</sequence>
<dbReference type="Gene3D" id="3.60.10.10">
    <property type="entry name" value="Endonuclease/exonuclease/phosphatase"/>
    <property type="match status" value="1"/>
</dbReference>
<feature type="domain" description="Inositol polyphosphate-related phosphatase" evidence="1">
    <location>
        <begin position="260"/>
        <end position="525"/>
    </location>
</feature>
<dbReference type="GO" id="GO:0046856">
    <property type="term" value="P:phosphatidylinositol dephosphorylation"/>
    <property type="evidence" value="ECO:0007669"/>
    <property type="project" value="InterPro"/>
</dbReference>
<dbReference type="AlphaFoldDB" id="A0A8H5M805"/>
<dbReference type="InterPro" id="IPR036691">
    <property type="entry name" value="Endo/exonu/phosph_ase_sf"/>
</dbReference>
<evidence type="ECO:0000259" key="1">
    <source>
        <dbReference type="Pfam" id="PF22669"/>
    </source>
</evidence>